<proteinExistence type="predicted"/>
<dbReference type="CDD" id="cd13580">
    <property type="entry name" value="PBP2_AlgQ_like_1"/>
    <property type="match status" value="1"/>
</dbReference>
<protein>
    <submittedName>
        <fullName evidence="2">Extracellular solute-binding protein</fullName>
    </submittedName>
</protein>
<keyword evidence="1" id="KW-0732">Signal</keyword>
<dbReference type="Proteomes" id="UP001519887">
    <property type="component" value="Unassembled WGS sequence"/>
</dbReference>
<dbReference type="RefSeq" id="WP_210044146.1">
    <property type="nucleotide sequence ID" value="NZ_JBHLVU010000009.1"/>
</dbReference>
<organism evidence="2 3">
    <name type="scientific">Paenibacillus sepulcri</name>
    <dbReference type="NCBI Taxonomy" id="359917"/>
    <lineage>
        <taxon>Bacteria</taxon>
        <taxon>Bacillati</taxon>
        <taxon>Bacillota</taxon>
        <taxon>Bacilli</taxon>
        <taxon>Bacillales</taxon>
        <taxon>Paenibacillaceae</taxon>
        <taxon>Paenibacillus</taxon>
    </lineage>
</organism>
<dbReference type="SUPFAM" id="SSF53850">
    <property type="entry name" value="Periplasmic binding protein-like II"/>
    <property type="match status" value="1"/>
</dbReference>
<gene>
    <name evidence="2" type="ORF">K0U00_01250</name>
</gene>
<dbReference type="PANTHER" id="PTHR43649">
    <property type="entry name" value="ARABINOSE-BINDING PROTEIN-RELATED"/>
    <property type="match status" value="1"/>
</dbReference>
<keyword evidence="3" id="KW-1185">Reference proteome</keyword>
<evidence type="ECO:0000313" key="3">
    <source>
        <dbReference type="Proteomes" id="UP001519887"/>
    </source>
</evidence>
<feature type="signal peptide" evidence="1">
    <location>
        <begin position="1"/>
        <end position="18"/>
    </location>
</feature>
<evidence type="ECO:0000313" key="2">
    <source>
        <dbReference type="EMBL" id="MBW7452667.1"/>
    </source>
</evidence>
<dbReference type="InterPro" id="IPR050490">
    <property type="entry name" value="Bact_solute-bd_prot1"/>
</dbReference>
<dbReference type="PANTHER" id="PTHR43649:SF12">
    <property type="entry name" value="DIACETYLCHITOBIOSE BINDING PROTEIN DASA"/>
    <property type="match status" value="1"/>
</dbReference>
<dbReference type="PROSITE" id="PS51257">
    <property type="entry name" value="PROKAR_LIPOPROTEIN"/>
    <property type="match status" value="1"/>
</dbReference>
<evidence type="ECO:0000256" key="1">
    <source>
        <dbReference type="SAM" id="SignalP"/>
    </source>
</evidence>
<name>A0ABS7BVJ5_9BACL</name>
<dbReference type="EMBL" id="JAHZIK010000010">
    <property type="protein sequence ID" value="MBW7452667.1"/>
    <property type="molecule type" value="Genomic_DNA"/>
</dbReference>
<accession>A0ABS7BVJ5</accession>
<comment type="caution">
    <text evidence="2">The sequence shown here is derived from an EMBL/GenBank/DDBJ whole genome shotgun (WGS) entry which is preliminary data.</text>
</comment>
<feature type="chain" id="PRO_5047448846" evidence="1">
    <location>
        <begin position="19"/>
        <end position="540"/>
    </location>
</feature>
<sequence>MKVVKMLGLVLAASLVFAGCSSNNASDTNTGGQQASDNTPVDPFRLPEPVEIQIIKSVLPDLTMKEGETIEDNEYTRYVFDKTNIKTKVMWYASSTDYDQKMQLAVASNDMPDMMVVDEKTFRAMAASDQLEDLTDVYEKYVTPEIRKFYQATDNKVIDAATYGGKLLALPSVGIQADAPSMLWVRQDWLDKLGLQPPKNIDELRAVLKAFVEKDPDGNGAADTIGLTGNNVTLSAQGGGLHDFKGIFNAFNSYPLTWVKDETGNIVYGSTMPGVKEALSVIRDMYKEGLIDKEFALRKSPDELVASGKGGAFFGPWWTPWALTASVKNDPKADWRAYMIGDKDGKYNISSLPAAQSYLVVKKGFKHPEAAVVYANMYDQVSHTPDEKAKNLIVGHSLWPLTMITDYPDAATKKHELLLEALAGKVKPEELDGEMQLVYEQALKDKANPKANADDWAAPQAYLVGAGVLELEMNAIDPVFSASTKTMERRWANLQKLENETFYKIVLGSLDLDAFDKFVEDWKAEGGDTIIKEIEEEIQK</sequence>
<dbReference type="Gene3D" id="3.40.190.10">
    <property type="entry name" value="Periplasmic binding protein-like II"/>
    <property type="match status" value="2"/>
</dbReference>
<reference evidence="2 3" key="1">
    <citation type="submission" date="2021-07" db="EMBL/GenBank/DDBJ databases">
        <title>Paenibacillus radiodurans sp. nov., isolated from the southeastern edge of Tengger Desert.</title>
        <authorList>
            <person name="Zhang G."/>
        </authorList>
    </citation>
    <scope>NUCLEOTIDE SEQUENCE [LARGE SCALE GENOMIC DNA]</scope>
    <source>
        <strain evidence="2 3">CCM 7311</strain>
    </source>
</reference>